<keyword evidence="3" id="KW-1185">Reference proteome</keyword>
<evidence type="ECO:0000313" key="2">
    <source>
        <dbReference type="EMBL" id="MFB9096800.1"/>
    </source>
</evidence>
<keyword evidence="1" id="KW-0812">Transmembrane</keyword>
<reference evidence="2 3" key="1">
    <citation type="submission" date="2024-09" db="EMBL/GenBank/DDBJ databases">
        <authorList>
            <person name="Sun Q."/>
            <person name="Mori K."/>
        </authorList>
    </citation>
    <scope>NUCLEOTIDE SEQUENCE [LARGE SCALE GENOMIC DNA]</scope>
    <source>
        <strain evidence="2 3">CECT 7955</strain>
    </source>
</reference>
<dbReference type="Pfam" id="PF12869">
    <property type="entry name" value="tRNA_anti-like"/>
    <property type="match status" value="1"/>
</dbReference>
<organism evidence="2 3">
    <name type="scientific">Flavobacterium jumunjinense</name>
    <dbReference type="NCBI Taxonomy" id="998845"/>
    <lineage>
        <taxon>Bacteria</taxon>
        <taxon>Pseudomonadati</taxon>
        <taxon>Bacteroidota</taxon>
        <taxon>Flavobacteriia</taxon>
        <taxon>Flavobacteriales</taxon>
        <taxon>Flavobacteriaceae</taxon>
        <taxon>Flavobacterium</taxon>
    </lineage>
</organism>
<protein>
    <submittedName>
        <fullName evidence="2">OB-fold putative lipoprotein</fullName>
    </submittedName>
</protein>
<name>A0ABV5GN51_9FLAO</name>
<gene>
    <name evidence="2" type="ORF">ACFFVF_09755</name>
</gene>
<dbReference type="EMBL" id="JBHMEY010000020">
    <property type="protein sequence ID" value="MFB9096800.1"/>
    <property type="molecule type" value="Genomic_DNA"/>
</dbReference>
<dbReference type="InterPro" id="IPR024422">
    <property type="entry name" value="Protein_unknown_function_OB"/>
</dbReference>
<feature type="transmembrane region" description="Helical" evidence="1">
    <location>
        <begin position="6"/>
        <end position="24"/>
    </location>
</feature>
<keyword evidence="2" id="KW-0449">Lipoprotein</keyword>
<keyword evidence="1" id="KW-0472">Membrane</keyword>
<evidence type="ECO:0000313" key="3">
    <source>
        <dbReference type="Proteomes" id="UP001589607"/>
    </source>
</evidence>
<proteinExistence type="predicted"/>
<dbReference type="Proteomes" id="UP001589607">
    <property type="component" value="Unassembled WGS sequence"/>
</dbReference>
<dbReference type="RefSeq" id="WP_236456771.1">
    <property type="nucleotide sequence ID" value="NZ_CBCSGE010000018.1"/>
</dbReference>
<accession>A0ABV5GN51</accession>
<sequence>MKRNKWVVLLVLLIIAGFVGYNYLYKDHRDISTEEASFSIGVATLDKDFKENEASANAKYLDQTITVSGKISEIDLEANALVVDGTLFAVFSEPIATDLKKDENVKIKGRFIGYDELLEEFKMDQCTIVKD</sequence>
<comment type="caution">
    <text evidence="2">The sequence shown here is derived from an EMBL/GenBank/DDBJ whole genome shotgun (WGS) entry which is preliminary data.</text>
</comment>
<evidence type="ECO:0000256" key="1">
    <source>
        <dbReference type="SAM" id="Phobius"/>
    </source>
</evidence>
<keyword evidence="1" id="KW-1133">Transmembrane helix</keyword>